<accession>X0XCN0</accession>
<dbReference type="EMBL" id="BARS01030514">
    <property type="protein sequence ID" value="GAG22706.1"/>
    <property type="molecule type" value="Genomic_DNA"/>
</dbReference>
<evidence type="ECO:0000256" key="1">
    <source>
        <dbReference type="SAM" id="MobiDB-lite"/>
    </source>
</evidence>
<protein>
    <submittedName>
        <fullName evidence="2">Uncharacterized protein</fullName>
    </submittedName>
</protein>
<name>X0XCN0_9ZZZZ</name>
<dbReference type="AlphaFoldDB" id="X0XCN0"/>
<reference evidence="2" key="1">
    <citation type="journal article" date="2014" name="Front. Microbiol.">
        <title>High frequency of phylogenetically diverse reductive dehalogenase-homologous genes in deep subseafloor sedimentary metagenomes.</title>
        <authorList>
            <person name="Kawai M."/>
            <person name="Futagami T."/>
            <person name="Toyoda A."/>
            <person name="Takaki Y."/>
            <person name="Nishi S."/>
            <person name="Hori S."/>
            <person name="Arai W."/>
            <person name="Tsubouchi T."/>
            <person name="Morono Y."/>
            <person name="Uchiyama I."/>
            <person name="Ito T."/>
            <person name="Fujiyama A."/>
            <person name="Inagaki F."/>
            <person name="Takami H."/>
        </authorList>
    </citation>
    <scope>NUCLEOTIDE SEQUENCE</scope>
    <source>
        <strain evidence="2">Expedition CK06-06</strain>
    </source>
</reference>
<organism evidence="2">
    <name type="scientific">marine sediment metagenome</name>
    <dbReference type="NCBI Taxonomy" id="412755"/>
    <lineage>
        <taxon>unclassified sequences</taxon>
        <taxon>metagenomes</taxon>
        <taxon>ecological metagenomes</taxon>
    </lineage>
</organism>
<proteinExistence type="predicted"/>
<feature type="non-terminal residue" evidence="2">
    <location>
        <position position="36"/>
    </location>
</feature>
<feature type="region of interest" description="Disordered" evidence="1">
    <location>
        <begin position="1"/>
        <end position="36"/>
    </location>
</feature>
<sequence>MGTGTSARELRKRAFGLDADGPADVGSPEPQIGFRT</sequence>
<evidence type="ECO:0000313" key="2">
    <source>
        <dbReference type="EMBL" id="GAG22706.1"/>
    </source>
</evidence>
<gene>
    <name evidence="2" type="ORF">S01H1_47592</name>
</gene>
<comment type="caution">
    <text evidence="2">The sequence shown here is derived from an EMBL/GenBank/DDBJ whole genome shotgun (WGS) entry which is preliminary data.</text>
</comment>